<accession>A0A1B6LSB2</accession>
<name>A0A1B6LSB2_9HEMI</name>
<organism evidence="1">
    <name type="scientific">Graphocephala atropunctata</name>
    <dbReference type="NCBI Taxonomy" id="36148"/>
    <lineage>
        <taxon>Eukaryota</taxon>
        <taxon>Metazoa</taxon>
        <taxon>Ecdysozoa</taxon>
        <taxon>Arthropoda</taxon>
        <taxon>Hexapoda</taxon>
        <taxon>Insecta</taxon>
        <taxon>Pterygota</taxon>
        <taxon>Neoptera</taxon>
        <taxon>Paraneoptera</taxon>
        <taxon>Hemiptera</taxon>
        <taxon>Auchenorrhyncha</taxon>
        <taxon>Membracoidea</taxon>
        <taxon>Cicadellidae</taxon>
        <taxon>Cicadellinae</taxon>
        <taxon>Cicadellini</taxon>
        <taxon>Graphocephala</taxon>
    </lineage>
</organism>
<dbReference type="AlphaFoldDB" id="A0A1B6LSB2"/>
<proteinExistence type="predicted"/>
<protein>
    <submittedName>
        <fullName evidence="1">Uncharacterized protein</fullName>
    </submittedName>
</protein>
<sequence>TGQHLWSLDYLFPAELLYGRKLGSNIPSVDNFLRVSVKKLQEFQAKGHGKKLRNKFYHDNRVGARDLPPLKEGDEVWITDLRRYGKIKKIADQPRSYIVQLHNV</sequence>
<feature type="non-terminal residue" evidence="1">
    <location>
        <position position="1"/>
    </location>
</feature>
<reference evidence="1" key="1">
    <citation type="submission" date="2015-11" db="EMBL/GenBank/DDBJ databases">
        <title>De novo transcriptome assembly of four potential Pierce s Disease insect vectors from Arizona vineyards.</title>
        <authorList>
            <person name="Tassone E.E."/>
        </authorList>
    </citation>
    <scope>NUCLEOTIDE SEQUENCE</scope>
</reference>
<gene>
    <name evidence="1" type="ORF">g.20262</name>
</gene>
<feature type="non-terminal residue" evidence="1">
    <location>
        <position position="104"/>
    </location>
</feature>
<evidence type="ECO:0000313" key="1">
    <source>
        <dbReference type="EMBL" id="JAT26563.1"/>
    </source>
</evidence>
<dbReference type="EMBL" id="GEBQ01013414">
    <property type="protein sequence ID" value="JAT26563.1"/>
    <property type="molecule type" value="Transcribed_RNA"/>
</dbReference>